<dbReference type="Proteomes" id="UP000441032">
    <property type="component" value="Unassembled WGS sequence"/>
</dbReference>
<proteinExistence type="predicted"/>
<dbReference type="AlphaFoldDB" id="A0A7X2HR33"/>
<name>A0A7X2HR33_RALPI</name>
<evidence type="ECO:0000313" key="2">
    <source>
        <dbReference type="Proteomes" id="UP000441032"/>
    </source>
</evidence>
<comment type="caution">
    <text evidence="1">The sequence shown here is derived from an EMBL/GenBank/DDBJ whole genome shotgun (WGS) entry which is preliminary data.</text>
</comment>
<evidence type="ECO:0000313" key="1">
    <source>
        <dbReference type="EMBL" id="MRT01141.1"/>
    </source>
</evidence>
<dbReference type="EMBL" id="WJYN01000010">
    <property type="protein sequence ID" value="MRT01141.1"/>
    <property type="molecule type" value="Genomic_DNA"/>
</dbReference>
<sequence>MQTYSKLFKAGQPTPLSIRGSTFIIQTSDQGNSVEVDFVENGATVYKVQSVGPGFKARPVLGFDGVVITATVDTNLQFIVTDGDIELQITQTSVQVTNPSLPVVNGGSPFHVTVDGTVNVSGATLTATNVGINNTNANPVPVIDAYTAPVNVTWNSGTALNTAQTVNTQGFDTVIFTIAPSGTITAGAISFEVYDGVNWIPIKAPRSDSYLTDTVFSLVGASLHSWQLPVAGYPQVRARLSTAIVGSGSAQVVSIASSAPDVSLVTVGIDPSQPPIQIQAVPPASTPSDVAPVAVTTGGVQLLAASASRKGFRVRNAGTGKLAVTAASGTTFANAAIVLQPGDTWVETDAPQAAWYAISDTGTTANLQVVA</sequence>
<organism evidence="1 2">
    <name type="scientific">Ralstonia pickettii</name>
    <name type="common">Burkholderia pickettii</name>
    <dbReference type="NCBI Taxonomy" id="329"/>
    <lineage>
        <taxon>Bacteria</taxon>
        <taxon>Pseudomonadati</taxon>
        <taxon>Pseudomonadota</taxon>
        <taxon>Betaproteobacteria</taxon>
        <taxon>Burkholderiales</taxon>
        <taxon>Burkholderiaceae</taxon>
        <taxon>Ralstonia</taxon>
    </lineage>
</organism>
<gene>
    <name evidence="1" type="ORF">GJQ57_21060</name>
</gene>
<reference evidence="1 2" key="1">
    <citation type="submission" date="2019-11" db="EMBL/GenBank/DDBJ databases">
        <title>Phenotypic characterization of an OXA-22 and OXA-60 co-producing Ralstonia pickettii clinical strain.</title>
        <authorList>
            <person name="He F."/>
        </authorList>
    </citation>
    <scope>NUCLEOTIDE SEQUENCE [LARGE SCALE GENOMIC DNA]</scope>
    <source>
        <strain evidence="1 2">PSLESD1</strain>
    </source>
</reference>
<accession>A0A7X2HR33</accession>
<protein>
    <submittedName>
        <fullName evidence="1">Uncharacterized protein</fullName>
    </submittedName>
</protein>
<dbReference type="RefSeq" id="WP_154208493.1">
    <property type="nucleotide sequence ID" value="NZ_WJYN01000010.1"/>
</dbReference>